<feature type="chain" id="PRO_5024336938" evidence="1">
    <location>
        <begin position="22"/>
        <end position="202"/>
    </location>
</feature>
<organism evidence="2 3">
    <name type="scientific">Hymenobacter jeollabukensis</name>
    <dbReference type="NCBI Taxonomy" id="2025313"/>
    <lineage>
        <taxon>Bacteria</taxon>
        <taxon>Pseudomonadati</taxon>
        <taxon>Bacteroidota</taxon>
        <taxon>Cytophagia</taxon>
        <taxon>Cytophagales</taxon>
        <taxon>Hymenobacteraceae</taxon>
        <taxon>Hymenobacter</taxon>
    </lineage>
</organism>
<dbReference type="RefSeq" id="WP_138077650.1">
    <property type="nucleotide sequence ID" value="NZ_VAJM01000004.1"/>
</dbReference>
<comment type="caution">
    <text evidence="2">The sequence shown here is derived from an EMBL/GenBank/DDBJ whole genome shotgun (WGS) entry which is preliminary data.</text>
</comment>
<gene>
    <name evidence="2" type="ORF">FDY95_10810</name>
</gene>
<evidence type="ECO:0000313" key="3">
    <source>
        <dbReference type="Proteomes" id="UP000305517"/>
    </source>
</evidence>
<sequence>MLIRSLTMAAAAGLLSLPALAQGPGMMTSTMPRLHLVRNHRPGSFQLADGRWQIGELYYEGGEWMSVRQPGVDGRREYLPQDLRRFVIKADTFGIIDGYGPADRQGSTGVFGQELYRTPYHTLFSYREAEGDNISMTLLQPVGSAAVSIPQGRKAFTTAMLRVFGDCPALADGIQRGKLGPQHVKRMMATYAQWRRSGGTAG</sequence>
<feature type="signal peptide" evidence="1">
    <location>
        <begin position="1"/>
        <end position="21"/>
    </location>
</feature>
<dbReference type="AlphaFoldDB" id="A0A5R8WQV4"/>
<reference evidence="2 3" key="1">
    <citation type="submission" date="2019-05" db="EMBL/GenBank/DDBJ databases">
        <title>Hymenobacter edaphi sp. nov., isolated from abandoned arsenic-contaminated farmland soil.</title>
        <authorList>
            <person name="Nie L."/>
        </authorList>
    </citation>
    <scope>NUCLEOTIDE SEQUENCE [LARGE SCALE GENOMIC DNA]</scope>
    <source>
        <strain evidence="2 3">1-3-3-8</strain>
    </source>
</reference>
<dbReference type="EMBL" id="VAJM01000004">
    <property type="protein sequence ID" value="TLM93115.1"/>
    <property type="molecule type" value="Genomic_DNA"/>
</dbReference>
<dbReference type="Proteomes" id="UP000305517">
    <property type="component" value="Unassembled WGS sequence"/>
</dbReference>
<dbReference type="OrthoDB" id="885790at2"/>
<keyword evidence="1" id="KW-0732">Signal</keyword>
<protein>
    <submittedName>
        <fullName evidence="2">Uncharacterized protein</fullName>
    </submittedName>
</protein>
<evidence type="ECO:0000256" key="1">
    <source>
        <dbReference type="SAM" id="SignalP"/>
    </source>
</evidence>
<accession>A0A5R8WQV4</accession>
<name>A0A5R8WQV4_9BACT</name>
<keyword evidence="3" id="KW-1185">Reference proteome</keyword>
<evidence type="ECO:0000313" key="2">
    <source>
        <dbReference type="EMBL" id="TLM93115.1"/>
    </source>
</evidence>
<proteinExistence type="predicted"/>